<dbReference type="InterPro" id="IPR050304">
    <property type="entry name" value="MT-severing_AAA_ATPase"/>
</dbReference>
<evidence type="ECO:0000313" key="3">
    <source>
        <dbReference type="EMBL" id="CAL6021121.1"/>
    </source>
</evidence>
<dbReference type="EMBL" id="CATOUU010000564">
    <property type="protein sequence ID" value="CAI9934272.1"/>
    <property type="molecule type" value="Genomic_DNA"/>
</dbReference>
<evidence type="ECO:0000313" key="2">
    <source>
        <dbReference type="EMBL" id="CAI9934272.1"/>
    </source>
</evidence>
<dbReference type="InterPro" id="IPR003959">
    <property type="entry name" value="ATPase_AAA_core"/>
</dbReference>
<feature type="domain" description="ATPase AAA-type core" evidence="1">
    <location>
        <begin position="34"/>
        <end position="67"/>
    </location>
</feature>
<accession>A0AA86U0W4</accession>
<dbReference type="SUPFAM" id="SSF52540">
    <property type="entry name" value="P-loop containing nucleoside triphosphate hydrolases"/>
    <property type="match status" value="1"/>
</dbReference>
<name>A0AA86U0W4_9EUKA</name>
<dbReference type="EMBL" id="CAXDID020000088">
    <property type="protein sequence ID" value="CAL6021121.1"/>
    <property type="molecule type" value="Genomic_DNA"/>
</dbReference>
<keyword evidence="4" id="KW-1185">Reference proteome</keyword>
<dbReference type="AlphaFoldDB" id="A0AA86U0W4"/>
<comment type="caution">
    <text evidence="2">The sequence shown here is derived from an EMBL/GenBank/DDBJ whole genome shotgun (WGS) entry which is preliminary data.</text>
</comment>
<reference evidence="2" key="1">
    <citation type="submission" date="2023-06" db="EMBL/GenBank/DDBJ databases">
        <authorList>
            <person name="Kurt Z."/>
        </authorList>
    </citation>
    <scope>NUCLEOTIDE SEQUENCE</scope>
</reference>
<dbReference type="InterPro" id="IPR027417">
    <property type="entry name" value="P-loop_NTPase"/>
</dbReference>
<dbReference type="GO" id="GO:0005524">
    <property type="term" value="F:ATP binding"/>
    <property type="evidence" value="ECO:0007669"/>
    <property type="project" value="InterPro"/>
</dbReference>
<gene>
    <name evidence="2" type="ORF">HINF_LOCUS21917</name>
    <name evidence="3" type="ORF">HINF_LOCUS28015</name>
</gene>
<organism evidence="2">
    <name type="scientific">Hexamita inflata</name>
    <dbReference type="NCBI Taxonomy" id="28002"/>
    <lineage>
        <taxon>Eukaryota</taxon>
        <taxon>Metamonada</taxon>
        <taxon>Diplomonadida</taxon>
        <taxon>Hexamitidae</taxon>
        <taxon>Hexamitinae</taxon>
        <taxon>Hexamita</taxon>
    </lineage>
</organism>
<dbReference type="GO" id="GO:0016887">
    <property type="term" value="F:ATP hydrolysis activity"/>
    <property type="evidence" value="ECO:0007669"/>
    <property type="project" value="InterPro"/>
</dbReference>
<dbReference type="Pfam" id="PF00004">
    <property type="entry name" value="AAA"/>
    <property type="match status" value="1"/>
</dbReference>
<sequence length="75" mass="8525">MILTEHPRQSFKEVGLEKPKQILKRNLQPWKECLLFSAPGNGKYFLARALASECKCTFFIISASSTAAVQYYARV</sequence>
<proteinExistence type="predicted"/>
<evidence type="ECO:0000313" key="4">
    <source>
        <dbReference type="Proteomes" id="UP001642409"/>
    </source>
</evidence>
<reference evidence="3 4" key="2">
    <citation type="submission" date="2024-07" db="EMBL/GenBank/DDBJ databases">
        <authorList>
            <person name="Akdeniz Z."/>
        </authorList>
    </citation>
    <scope>NUCLEOTIDE SEQUENCE [LARGE SCALE GENOMIC DNA]</scope>
</reference>
<dbReference type="PANTHER" id="PTHR23074">
    <property type="entry name" value="AAA DOMAIN-CONTAINING"/>
    <property type="match status" value="1"/>
</dbReference>
<protein>
    <submittedName>
        <fullName evidence="2">Katanin p60 ATPase</fullName>
    </submittedName>
    <submittedName>
        <fullName evidence="3">Katanin_p60 ATPase</fullName>
    </submittedName>
</protein>
<dbReference type="PANTHER" id="PTHR23074:SF83">
    <property type="entry name" value="VACUOLAR PROTEIN SORTING-ASSOCIATED PROTEIN 4A"/>
    <property type="match status" value="1"/>
</dbReference>
<dbReference type="Gene3D" id="3.40.50.300">
    <property type="entry name" value="P-loop containing nucleotide triphosphate hydrolases"/>
    <property type="match status" value="1"/>
</dbReference>
<evidence type="ECO:0000259" key="1">
    <source>
        <dbReference type="Pfam" id="PF00004"/>
    </source>
</evidence>
<dbReference type="Proteomes" id="UP001642409">
    <property type="component" value="Unassembled WGS sequence"/>
</dbReference>